<dbReference type="EMBL" id="BJWL01000006">
    <property type="protein sequence ID" value="GFY88676.1"/>
    <property type="molecule type" value="Genomic_DNA"/>
</dbReference>
<feature type="compositionally biased region" description="Acidic residues" evidence="1">
    <location>
        <begin position="42"/>
        <end position="57"/>
    </location>
</feature>
<keyword evidence="3" id="KW-1185">Reference proteome</keyword>
<evidence type="ECO:0000313" key="3">
    <source>
        <dbReference type="Proteomes" id="UP000585474"/>
    </source>
</evidence>
<proteinExistence type="predicted"/>
<accession>A0A7J0ER55</accession>
<sequence>MRGRCSIINVDVDVDIDFHAGGNVIGAPTLIDLNNVEGGGAEGDEGVNDGSEVEEDVDGRAEGEDKCDEGDQCDYIYGFRDEDRDWNGMGEEDLGFTDDISLDVEVVPSEEDAISDYHSIEAEGHLSVEGDTNTLVQKCRAAVGGEHWFSRLGGLCWREKVTDMGFLQWVGRVE</sequence>
<dbReference type="AlphaFoldDB" id="A0A7J0ER55"/>
<protein>
    <submittedName>
        <fullName evidence="2">Uncharacterized protein</fullName>
    </submittedName>
</protein>
<name>A0A7J0ER55_9ERIC</name>
<evidence type="ECO:0000313" key="2">
    <source>
        <dbReference type="EMBL" id="GFY88676.1"/>
    </source>
</evidence>
<feature type="region of interest" description="Disordered" evidence="1">
    <location>
        <begin position="36"/>
        <end position="67"/>
    </location>
</feature>
<organism evidence="2 3">
    <name type="scientific">Actinidia rufa</name>
    <dbReference type="NCBI Taxonomy" id="165716"/>
    <lineage>
        <taxon>Eukaryota</taxon>
        <taxon>Viridiplantae</taxon>
        <taxon>Streptophyta</taxon>
        <taxon>Embryophyta</taxon>
        <taxon>Tracheophyta</taxon>
        <taxon>Spermatophyta</taxon>
        <taxon>Magnoliopsida</taxon>
        <taxon>eudicotyledons</taxon>
        <taxon>Gunneridae</taxon>
        <taxon>Pentapetalae</taxon>
        <taxon>asterids</taxon>
        <taxon>Ericales</taxon>
        <taxon>Actinidiaceae</taxon>
        <taxon>Actinidia</taxon>
    </lineage>
</organism>
<dbReference type="Proteomes" id="UP000585474">
    <property type="component" value="Unassembled WGS sequence"/>
</dbReference>
<gene>
    <name evidence="2" type="ORF">Acr_06g0006160</name>
</gene>
<comment type="caution">
    <text evidence="2">The sequence shown here is derived from an EMBL/GenBank/DDBJ whole genome shotgun (WGS) entry which is preliminary data.</text>
</comment>
<reference evidence="2 3" key="1">
    <citation type="submission" date="2019-07" db="EMBL/GenBank/DDBJ databases">
        <title>De Novo Assembly of kiwifruit Actinidia rufa.</title>
        <authorList>
            <person name="Sugita-Konishi S."/>
            <person name="Sato K."/>
            <person name="Mori E."/>
            <person name="Abe Y."/>
            <person name="Kisaki G."/>
            <person name="Hamano K."/>
            <person name="Suezawa K."/>
            <person name="Otani M."/>
            <person name="Fukuda T."/>
            <person name="Manabe T."/>
            <person name="Gomi K."/>
            <person name="Tabuchi M."/>
            <person name="Akimitsu K."/>
            <person name="Kataoka I."/>
        </authorList>
    </citation>
    <scope>NUCLEOTIDE SEQUENCE [LARGE SCALE GENOMIC DNA]</scope>
    <source>
        <strain evidence="3">cv. Fuchu</strain>
    </source>
</reference>
<evidence type="ECO:0000256" key="1">
    <source>
        <dbReference type="SAM" id="MobiDB-lite"/>
    </source>
</evidence>